<organism evidence="2 3">
    <name type="scientific">Cylicostephanus goldi</name>
    <name type="common">Nematode worm</name>
    <dbReference type="NCBI Taxonomy" id="71465"/>
    <lineage>
        <taxon>Eukaryota</taxon>
        <taxon>Metazoa</taxon>
        <taxon>Ecdysozoa</taxon>
        <taxon>Nematoda</taxon>
        <taxon>Chromadorea</taxon>
        <taxon>Rhabditida</taxon>
        <taxon>Rhabditina</taxon>
        <taxon>Rhabditomorpha</taxon>
        <taxon>Strongyloidea</taxon>
        <taxon>Strongylidae</taxon>
        <taxon>Cylicostephanus</taxon>
    </lineage>
</organism>
<sequence length="190" mass="21279">MMPVSINNDLWFNVPGTQDLIESSGTVPCPHPSPKRANKTQSLLLPNTVNNHAKPFLFSSPPTFYRILDNCALSAIPYLEALKEEQVNMAVRLQKRGIIKENVSRIRNTSMFVGQSLLSLHESATQKLLVGVEDGGMVKWSILYTILWIAIPVTIIFFCVVACVIYAKLFFFRRATSTAASAMFSKEFYS</sequence>
<evidence type="ECO:0000313" key="3">
    <source>
        <dbReference type="Proteomes" id="UP000271889"/>
    </source>
</evidence>
<keyword evidence="1" id="KW-0472">Membrane</keyword>
<dbReference type="AlphaFoldDB" id="A0A3P6SRK4"/>
<keyword evidence="3" id="KW-1185">Reference proteome</keyword>
<evidence type="ECO:0000256" key="1">
    <source>
        <dbReference type="SAM" id="Phobius"/>
    </source>
</evidence>
<protein>
    <submittedName>
        <fullName evidence="2">Uncharacterized protein</fullName>
    </submittedName>
</protein>
<evidence type="ECO:0000313" key="2">
    <source>
        <dbReference type="EMBL" id="VDK78492.1"/>
    </source>
</evidence>
<keyword evidence="1" id="KW-0812">Transmembrane</keyword>
<reference evidence="2 3" key="1">
    <citation type="submission" date="2018-11" db="EMBL/GenBank/DDBJ databases">
        <authorList>
            <consortium name="Pathogen Informatics"/>
        </authorList>
    </citation>
    <scope>NUCLEOTIDE SEQUENCE [LARGE SCALE GENOMIC DNA]</scope>
</reference>
<dbReference type="EMBL" id="UYRV01025993">
    <property type="protein sequence ID" value="VDK78492.1"/>
    <property type="molecule type" value="Genomic_DNA"/>
</dbReference>
<keyword evidence="1" id="KW-1133">Transmembrane helix</keyword>
<feature type="transmembrane region" description="Helical" evidence="1">
    <location>
        <begin position="142"/>
        <end position="167"/>
    </location>
</feature>
<dbReference type="OrthoDB" id="5875288at2759"/>
<gene>
    <name evidence="2" type="ORF">CGOC_LOCUS7464</name>
</gene>
<name>A0A3P6SRK4_CYLGO</name>
<accession>A0A3P6SRK4</accession>
<proteinExistence type="predicted"/>
<dbReference type="Proteomes" id="UP000271889">
    <property type="component" value="Unassembled WGS sequence"/>
</dbReference>